<gene>
    <name evidence="9" type="ORF">EXU32_16165</name>
</gene>
<dbReference type="Proteomes" id="UP000290408">
    <property type="component" value="Chromosome"/>
</dbReference>
<feature type="transmembrane region" description="Helical" evidence="7">
    <location>
        <begin position="368"/>
        <end position="388"/>
    </location>
</feature>
<dbReference type="EMBL" id="CP036164">
    <property type="protein sequence ID" value="QBF47646.1"/>
    <property type="molecule type" value="Genomic_DNA"/>
</dbReference>
<dbReference type="InterPro" id="IPR036259">
    <property type="entry name" value="MFS_trans_sf"/>
</dbReference>
<feature type="transmembrane region" description="Helical" evidence="7">
    <location>
        <begin position="138"/>
        <end position="158"/>
    </location>
</feature>
<keyword evidence="3" id="KW-1003">Cell membrane</keyword>
<feature type="transmembrane region" description="Helical" evidence="7">
    <location>
        <begin position="216"/>
        <end position="238"/>
    </location>
</feature>
<dbReference type="InterPro" id="IPR010290">
    <property type="entry name" value="TM_effector"/>
</dbReference>
<sequence>MTALLRQRPYRQLWVARTVSQWGDAFNTVALVLLVYSLTGSGVGVSGVVIAEIIPVLLLAPIAGAVVDRLPRIPVMIGADLVRAGLAFALPFVQGHVAAVYAVAVGLSAAAVFFNPAAQSVLPAIVRERDLVAANSGLWTAAVISQVVLAPLAGIVVVSFGYTWAFWINAVSYLLSALALRRLTIPAAPAMTTRTSWYADATAGIAAMAGHRLLRALAAGQFLAALSAGATGALLVVLAQEHLALRPSDYGLLLGAIGVGAALGPLLLSRLTDDPRRPVYVLGPFVLRAAVDAVLATVTGLVAATSTLLAYGIGTSTGAVTFNSLLQAETPEKLRGRVFAGFDMLWQSGRLLSLLAGGLLADTLGIRAVYYLGATLLLAAATAGWIGLRQTTTIDG</sequence>
<proteinExistence type="predicted"/>
<evidence type="ECO:0000256" key="5">
    <source>
        <dbReference type="ARBA" id="ARBA00022989"/>
    </source>
</evidence>
<keyword evidence="10" id="KW-1185">Reference proteome</keyword>
<accession>A0A4P6MX25</accession>
<evidence type="ECO:0000313" key="9">
    <source>
        <dbReference type="EMBL" id="QBF47646.1"/>
    </source>
</evidence>
<evidence type="ECO:0000256" key="7">
    <source>
        <dbReference type="SAM" id="Phobius"/>
    </source>
</evidence>
<dbReference type="Gene3D" id="1.20.1250.20">
    <property type="entry name" value="MFS general substrate transporter like domains"/>
    <property type="match status" value="1"/>
</dbReference>
<dbReference type="OrthoDB" id="9774907at2"/>
<keyword evidence="2" id="KW-0813">Transport</keyword>
<dbReference type="PANTHER" id="PTHR23513">
    <property type="entry name" value="INTEGRAL MEMBRANE EFFLUX PROTEIN-RELATED"/>
    <property type="match status" value="1"/>
</dbReference>
<feature type="transmembrane region" description="Helical" evidence="7">
    <location>
        <begin position="164"/>
        <end position="184"/>
    </location>
</feature>
<dbReference type="PANTHER" id="PTHR23513:SF6">
    <property type="entry name" value="MAJOR FACILITATOR SUPERFAMILY ASSOCIATED DOMAIN-CONTAINING PROTEIN"/>
    <property type="match status" value="1"/>
</dbReference>
<dbReference type="KEGG" id="jli:EXU32_16165"/>
<dbReference type="AlphaFoldDB" id="A0A4P6MX25"/>
<evidence type="ECO:0000256" key="6">
    <source>
        <dbReference type="ARBA" id="ARBA00023136"/>
    </source>
</evidence>
<dbReference type="InterPro" id="IPR020846">
    <property type="entry name" value="MFS_dom"/>
</dbReference>
<evidence type="ECO:0000256" key="1">
    <source>
        <dbReference type="ARBA" id="ARBA00004651"/>
    </source>
</evidence>
<dbReference type="CDD" id="cd06173">
    <property type="entry name" value="MFS_MefA_like"/>
    <property type="match status" value="1"/>
</dbReference>
<dbReference type="SUPFAM" id="SSF103473">
    <property type="entry name" value="MFS general substrate transporter"/>
    <property type="match status" value="1"/>
</dbReference>
<keyword evidence="5 7" id="KW-1133">Transmembrane helix</keyword>
<organism evidence="9 10">
    <name type="scientific">Janibacter limosus</name>
    <dbReference type="NCBI Taxonomy" id="53458"/>
    <lineage>
        <taxon>Bacteria</taxon>
        <taxon>Bacillati</taxon>
        <taxon>Actinomycetota</taxon>
        <taxon>Actinomycetes</taxon>
        <taxon>Micrococcales</taxon>
        <taxon>Intrasporangiaceae</taxon>
        <taxon>Janibacter</taxon>
    </lineage>
</organism>
<reference evidence="9 10" key="1">
    <citation type="submission" date="2019-02" db="EMBL/GenBank/DDBJ databases">
        <title>Genomic data mining of an Antarctic deep-sea actinobacterium, Janibacterlimosus P3-3-X1.</title>
        <authorList>
            <person name="Liao L."/>
            <person name="Chen B."/>
        </authorList>
    </citation>
    <scope>NUCLEOTIDE SEQUENCE [LARGE SCALE GENOMIC DNA]</scope>
    <source>
        <strain evidence="9 10">P3-3-X1</strain>
    </source>
</reference>
<dbReference type="RefSeq" id="WP_130630830.1">
    <property type="nucleotide sequence ID" value="NZ_CP036164.1"/>
</dbReference>
<evidence type="ECO:0000256" key="2">
    <source>
        <dbReference type="ARBA" id="ARBA00022448"/>
    </source>
</evidence>
<comment type="subcellular location">
    <subcellularLocation>
        <location evidence="1">Cell membrane</location>
        <topology evidence="1">Multi-pass membrane protein</topology>
    </subcellularLocation>
</comment>
<keyword evidence="6 7" id="KW-0472">Membrane</keyword>
<dbReference type="GO" id="GO:0005886">
    <property type="term" value="C:plasma membrane"/>
    <property type="evidence" value="ECO:0007669"/>
    <property type="project" value="UniProtKB-SubCell"/>
</dbReference>
<dbReference type="Pfam" id="PF05977">
    <property type="entry name" value="MFS_3"/>
    <property type="match status" value="1"/>
</dbReference>
<evidence type="ECO:0000256" key="4">
    <source>
        <dbReference type="ARBA" id="ARBA00022692"/>
    </source>
</evidence>
<feature type="transmembrane region" description="Helical" evidence="7">
    <location>
        <begin position="250"/>
        <end position="268"/>
    </location>
</feature>
<keyword evidence="4 7" id="KW-0812">Transmembrane</keyword>
<feature type="transmembrane region" description="Helical" evidence="7">
    <location>
        <begin position="99"/>
        <end position="126"/>
    </location>
</feature>
<evidence type="ECO:0000256" key="3">
    <source>
        <dbReference type="ARBA" id="ARBA00022475"/>
    </source>
</evidence>
<name>A0A4P6MX25_9MICO</name>
<dbReference type="PROSITE" id="PS50850">
    <property type="entry name" value="MFS"/>
    <property type="match status" value="1"/>
</dbReference>
<dbReference type="GO" id="GO:0022857">
    <property type="term" value="F:transmembrane transporter activity"/>
    <property type="evidence" value="ECO:0007669"/>
    <property type="project" value="InterPro"/>
</dbReference>
<evidence type="ECO:0000259" key="8">
    <source>
        <dbReference type="PROSITE" id="PS50850"/>
    </source>
</evidence>
<feature type="domain" description="Major facilitator superfamily (MFS) profile" evidence="8">
    <location>
        <begin position="213"/>
        <end position="396"/>
    </location>
</feature>
<protein>
    <submittedName>
        <fullName evidence="9">MFS transporter</fullName>
    </submittedName>
</protein>
<evidence type="ECO:0000313" key="10">
    <source>
        <dbReference type="Proteomes" id="UP000290408"/>
    </source>
</evidence>